<accession>R7TUZ4</accession>
<organism evidence="1">
    <name type="scientific">Capitella teleta</name>
    <name type="common">Polychaete worm</name>
    <dbReference type="NCBI Taxonomy" id="283909"/>
    <lineage>
        <taxon>Eukaryota</taxon>
        <taxon>Metazoa</taxon>
        <taxon>Spiralia</taxon>
        <taxon>Lophotrochozoa</taxon>
        <taxon>Annelida</taxon>
        <taxon>Polychaeta</taxon>
        <taxon>Sedentaria</taxon>
        <taxon>Scolecida</taxon>
        <taxon>Capitellidae</taxon>
        <taxon>Capitella</taxon>
    </lineage>
</organism>
<dbReference type="AlphaFoldDB" id="R7TUZ4"/>
<dbReference type="HOGENOM" id="CLU_077493_0_0_1"/>
<gene>
    <name evidence="1" type="ORF">CAPTEDRAFT_202911</name>
</gene>
<dbReference type="EnsemblMetazoa" id="CapteT202911">
    <property type="protein sequence ID" value="CapteP202911"/>
    <property type="gene ID" value="CapteG202911"/>
</dbReference>
<reference evidence="2" key="3">
    <citation type="submission" date="2015-06" db="UniProtKB">
        <authorList>
            <consortium name="EnsemblMetazoa"/>
        </authorList>
    </citation>
    <scope>IDENTIFICATION</scope>
</reference>
<reference evidence="3" key="1">
    <citation type="submission" date="2012-12" db="EMBL/GenBank/DDBJ databases">
        <authorList>
            <person name="Hellsten U."/>
            <person name="Grimwood J."/>
            <person name="Chapman J.A."/>
            <person name="Shapiro H."/>
            <person name="Aerts A."/>
            <person name="Otillar R.P."/>
            <person name="Terry A.Y."/>
            <person name="Boore J.L."/>
            <person name="Simakov O."/>
            <person name="Marletaz F."/>
            <person name="Cho S.-J."/>
            <person name="Edsinger-Gonzales E."/>
            <person name="Havlak P."/>
            <person name="Kuo D.-H."/>
            <person name="Larsson T."/>
            <person name="Lv J."/>
            <person name="Arendt D."/>
            <person name="Savage R."/>
            <person name="Osoegawa K."/>
            <person name="de Jong P."/>
            <person name="Lindberg D.R."/>
            <person name="Seaver E.C."/>
            <person name="Weisblat D.A."/>
            <person name="Putnam N.H."/>
            <person name="Grigoriev I.V."/>
            <person name="Rokhsar D.S."/>
        </authorList>
    </citation>
    <scope>NUCLEOTIDE SEQUENCE</scope>
    <source>
        <strain evidence="3">I ESC-2004</strain>
    </source>
</reference>
<reference evidence="1 3" key="2">
    <citation type="journal article" date="2013" name="Nature">
        <title>Insights into bilaterian evolution from three spiralian genomes.</title>
        <authorList>
            <person name="Simakov O."/>
            <person name="Marletaz F."/>
            <person name="Cho S.J."/>
            <person name="Edsinger-Gonzales E."/>
            <person name="Havlak P."/>
            <person name="Hellsten U."/>
            <person name="Kuo D.H."/>
            <person name="Larsson T."/>
            <person name="Lv J."/>
            <person name="Arendt D."/>
            <person name="Savage R."/>
            <person name="Osoegawa K."/>
            <person name="de Jong P."/>
            <person name="Grimwood J."/>
            <person name="Chapman J.A."/>
            <person name="Shapiro H."/>
            <person name="Aerts A."/>
            <person name="Otillar R.P."/>
            <person name="Terry A.Y."/>
            <person name="Boore J.L."/>
            <person name="Grigoriev I.V."/>
            <person name="Lindberg D.R."/>
            <person name="Seaver E.C."/>
            <person name="Weisblat D.A."/>
            <person name="Putnam N.H."/>
            <person name="Rokhsar D.S."/>
        </authorList>
    </citation>
    <scope>NUCLEOTIDE SEQUENCE</scope>
    <source>
        <strain evidence="1 3">I ESC-2004</strain>
    </source>
</reference>
<evidence type="ECO:0000313" key="3">
    <source>
        <dbReference type="Proteomes" id="UP000014760"/>
    </source>
</evidence>
<protein>
    <submittedName>
        <fullName evidence="1 2">Uncharacterized protein</fullName>
    </submittedName>
</protein>
<evidence type="ECO:0000313" key="2">
    <source>
        <dbReference type="EnsemblMetazoa" id="CapteP202911"/>
    </source>
</evidence>
<proteinExistence type="predicted"/>
<dbReference type="Proteomes" id="UP000014760">
    <property type="component" value="Unassembled WGS sequence"/>
</dbReference>
<dbReference type="EMBL" id="AMQN01010875">
    <property type="status" value="NOT_ANNOTATED_CDS"/>
    <property type="molecule type" value="Genomic_DNA"/>
</dbReference>
<evidence type="ECO:0000313" key="1">
    <source>
        <dbReference type="EMBL" id="ELT97544.1"/>
    </source>
</evidence>
<sequence>MNAITDNFPVESKMKASITVLVLLGITCIGAFPSHDDIFERQASEDTADLFKREYSGQAARPCIRLSGDVSAMIDHVDDILPFDFKQVVQLLTQIDVRNITALNEIVCHFVDDSTDAFMTYLRDSGIERSIVRRAYDFSVINLSQAAVMGYPEEQSMRQIHLFFQSGFANLDPVGVAELIVARSIDEIQEVLDSYRVFEAILNYGKMRLQSLRLHPLDNAKYMSYNRASVQLGPDADPRRVRRVQTAQHTVQIIKSLKAAGVI</sequence>
<name>R7TUZ4_CAPTE</name>
<keyword evidence="3" id="KW-1185">Reference proteome</keyword>
<dbReference type="EMBL" id="KB308542">
    <property type="protein sequence ID" value="ELT97544.1"/>
    <property type="molecule type" value="Genomic_DNA"/>
</dbReference>